<dbReference type="InterPro" id="IPR036116">
    <property type="entry name" value="FN3_sf"/>
</dbReference>
<dbReference type="AlphaFoldDB" id="A0A921KF24"/>
<reference evidence="4" key="1">
    <citation type="journal article" date="2021" name="PeerJ">
        <title>Extensive microbial diversity within the chicken gut microbiome revealed by metagenomics and culture.</title>
        <authorList>
            <person name="Gilroy R."/>
            <person name="Ravi A."/>
            <person name="Getino M."/>
            <person name="Pursley I."/>
            <person name="Horton D.L."/>
            <person name="Alikhan N.F."/>
            <person name="Baker D."/>
            <person name="Gharbi K."/>
            <person name="Hall N."/>
            <person name="Watson M."/>
            <person name="Adriaenssens E.M."/>
            <person name="Foster-Nyarko E."/>
            <person name="Jarju S."/>
            <person name="Secka A."/>
            <person name="Antonio M."/>
            <person name="Oren A."/>
            <person name="Chaudhuri R.R."/>
            <person name="La Ragione R."/>
            <person name="Hildebrand F."/>
            <person name="Pallen M.J."/>
        </authorList>
    </citation>
    <scope>NUCLEOTIDE SEQUENCE</scope>
    <source>
        <strain evidence="4">CHK171-7178</strain>
    </source>
</reference>
<dbReference type="Pfam" id="PF00395">
    <property type="entry name" value="SLH"/>
    <property type="match status" value="3"/>
</dbReference>
<proteinExistence type="predicted"/>
<dbReference type="PANTHER" id="PTHR30383">
    <property type="entry name" value="THIOESTERASE 1/PROTEASE 1/LYSOPHOSPHOLIPASE L1"/>
    <property type="match status" value="1"/>
</dbReference>
<dbReference type="InterPro" id="IPR051532">
    <property type="entry name" value="Ester_Hydrolysis_Enzymes"/>
</dbReference>
<evidence type="ECO:0000313" key="5">
    <source>
        <dbReference type="Proteomes" id="UP000698173"/>
    </source>
</evidence>
<feature type="domain" description="SLH" evidence="3">
    <location>
        <begin position="428"/>
        <end position="486"/>
    </location>
</feature>
<dbReference type="PANTHER" id="PTHR30383:SF27">
    <property type="entry name" value="SPORE GERMINATION LIPASE LIPC"/>
    <property type="match status" value="1"/>
</dbReference>
<dbReference type="InterPro" id="IPR013830">
    <property type="entry name" value="SGNH_hydro"/>
</dbReference>
<dbReference type="EMBL" id="DYWT01000254">
    <property type="protein sequence ID" value="HJF33341.1"/>
    <property type="molecule type" value="Genomic_DNA"/>
</dbReference>
<comment type="caution">
    <text evidence="4">The sequence shown here is derived from an EMBL/GenBank/DDBJ whole genome shotgun (WGS) entry which is preliminary data.</text>
</comment>
<evidence type="ECO:0000259" key="3">
    <source>
        <dbReference type="PROSITE" id="PS51272"/>
    </source>
</evidence>
<evidence type="ECO:0000256" key="1">
    <source>
        <dbReference type="SAM" id="SignalP"/>
    </source>
</evidence>
<dbReference type="Gene3D" id="2.60.40.10">
    <property type="entry name" value="Immunoglobulins"/>
    <property type="match status" value="1"/>
</dbReference>
<gene>
    <name evidence="4" type="ORF">K8V56_16380</name>
</gene>
<feature type="signal peptide" evidence="1">
    <location>
        <begin position="1"/>
        <end position="28"/>
    </location>
</feature>
<accession>A0A921KF24</accession>
<sequence>MAKKKMKLRLLFAVALMIQMLVVPYHFSAAEIDTSAPSWTVPIDYLALGDSLAAGVTPNNELGKGYADFLAESIQEIGTLKSYNKGFSFPGYKSTDVLNDIQQNVTKDVYGFGYIAKTAELQKSIKDAEIITISAGANDVLPLIKKDPTTGKTTVDQKALVTGLQQVGSNYKAIMTEINQINPDAQVYVMGYYNPFPYMSEDLQPLLKQLLSVLNKTITTGLEGTQAIFVPTGDVIASDYKVYLPNPENIHLSEAGYKKVTELFWPNMLAANPWDTAGSLVANPAGPNSVNLNWQPASDNVAVTSYELYNGEEKLATVNGDVSTYKVENLVDNTTNILSVIAVDQAGNKSIHNPTISVTVAGSTTPTLYTDIAGHGLESYIAQATAVGIVGGYADGTFKPNQNLSRVQAVTMVVRALNLKTDEVAPFGDITNYAVQTKAEINAAYKYGIVKGDYGSFKPTEAVTRAQLALMIERSYKHVMGAPYTSAQKAPYSDLGNYGAETVNAISMLHELNIANGFEGKFMPSNSTTRAQAAKMFVNFISNSKQAK</sequence>
<feature type="chain" id="PRO_5038446941" evidence="1">
    <location>
        <begin position="29"/>
        <end position="548"/>
    </location>
</feature>
<feature type="domain" description="SLH" evidence="3">
    <location>
        <begin position="364"/>
        <end position="427"/>
    </location>
</feature>
<protein>
    <submittedName>
        <fullName evidence="4">S-layer homology domain-containing protein</fullName>
    </submittedName>
</protein>
<dbReference type="Gene3D" id="3.40.50.1110">
    <property type="entry name" value="SGNH hydrolase"/>
    <property type="match status" value="1"/>
</dbReference>
<dbReference type="Pfam" id="PF00041">
    <property type="entry name" value="fn3"/>
    <property type="match status" value="1"/>
</dbReference>
<feature type="domain" description="SLH" evidence="3">
    <location>
        <begin position="489"/>
        <end position="548"/>
    </location>
</feature>
<dbReference type="InterPro" id="IPR001119">
    <property type="entry name" value="SLH_dom"/>
</dbReference>
<dbReference type="InterPro" id="IPR003961">
    <property type="entry name" value="FN3_dom"/>
</dbReference>
<evidence type="ECO:0000313" key="4">
    <source>
        <dbReference type="EMBL" id="HJF33341.1"/>
    </source>
</evidence>
<dbReference type="SUPFAM" id="SSF52266">
    <property type="entry name" value="SGNH hydrolase"/>
    <property type="match status" value="1"/>
</dbReference>
<dbReference type="Proteomes" id="UP000698173">
    <property type="component" value="Unassembled WGS sequence"/>
</dbReference>
<name>A0A921KF24_SPOPS</name>
<dbReference type="PROSITE" id="PS50853">
    <property type="entry name" value="FN3"/>
    <property type="match status" value="1"/>
</dbReference>
<dbReference type="Pfam" id="PF13472">
    <property type="entry name" value="Lipase_GDSL_2"/>
    <property type="match status" value="1"/>
</dbReference>
<dbReference type="InterPro" id="IPR013783">
    <property type="entry name" value="Ig-like_fold"/>
</dbReference>
<dbReference type="PROSITE" id="PS51272">
    <property type="entry name" value="SLH"/>
    <property type="match status" value="3"/>
</dbReference>
<dbReference type="GO" id="GO:0004622">
    <property type="term" value="F:phosphatidylcholine lysophospholipase activity"/>
    <property type="evidence" value="ECO:0007669"/>
    <property type="project" value="TreeGrafter"/>
</dbReference>
<feature type="domain" description="Fibronectin type-III" evidence="2">
    <location>
        <begin position="276"/>
        <end position="363"/>
    </location>
</feature>
<dbReference type="InterPro" id="IPR036514">
    <property type="entry name" value="SGNH_hydro_sf"/>
</dbReference>
<evidence type="ECO:0000259" key="2">
    <source>
        <dbReference type="PROSITE" id="PS50853"/>
    </source>
</evidence>
<dbReference type="CDD" id="cd00063">
    <property type="entry name" value="FN3"/>
    <property type="match status" value="1"/>
</dbReference>
<dbReference type="SMART" id="SM00060">
    <property type="entry name" value="FN3"/>
    <property type="match status" value="1"/>
</dbReference>
<reference evidence="4" key="2">
    <citation type="submission" date="2021-09" db="EMBL/GenBank/DDBJ databases">
        <authorList>
            <person name="Gilroy R."/>
        </authorList>
    </citation>
    <scope>NUCLEOTIDE SEQUENCE</scope>
    <source>
        <strain evidence="4">CHK171-7178</strain>
    </source>
</reference>
<organism evidence="4 5">
    <name type="scientific">Sporosarcina psychrophila</name>
    <name type="common">Bacillus psychrophilus</name>
    <dbReference type="NCBI Taxonomy" id="1476"/>
    <lineage>
        <taxon>Bacteria</taxon>
        <taxon>Bacillati</taxon>
        <taxon>Bacillota</taxon>
        <taxon>Bacilli</taxon>
        <taxon>Bacillales</taxon>
        <taxon>Caryophanaceae</taxon>
        <taxon>Sporosarcina</taxon>
    </lineage>
</organism>
<dbReference type="SUPFAM" id="SSF49265">
    <property type="entry name" value="Fibronectin type III"/>
    <property type="match status" value="1"/>
</dbReference>
<keyword evidence="1" id="KW-0732">Signal</keyword>